<sequence>MWVEYHKSVGDNCLVCGQEIDQDELCIGLQALPRGLIEQVFPFHPDKTNSRIINLGSIRLGKHVDWNSLDPIKNDDLENSELPPIGKNYIHLLKNCFSPAIHRPFQCMFEYKSIESEDVAMVERMIVDWQKLRKILSSPQKKRKAVKEEDEDEEDSPSPKRVTRSRSRKKVVVKESSSEEEESESDSEEEKKPRRSRRLSRLSVKKEKVKKEDDVQDLLVKVEEDDGPVDEKPLFETSCYLLGLSDEIWCEILEYLNFDEYFNIAQVSKGMHFYSNLKVVWKNFICRYICPNAQQVQTTHFPQLEDNYKELFMKLYNNCCIVCGEYLRGDIKLDNPVSLAQSKGEIRLAAHPAYYNFLVDNCVCTSCQSNSLVETISKTELKRFYNVSDTELSDMRCMKSPNPFHRSTPMFKYLISQAKVVHQKKQEKALLLLHSKFKKLKISKGAYFALIQRGKRGHFGNDCLVYLALTGDKSNYKQKKLEEYIRNLILTNQD</sequence>
<reference evidence="3 4" key="1">
    <citation type="journal article" date="2010" name="Cell">
        <title>The genome of Naegleria gruberi illuminates early eukaryotic versatility.</title>
        <authorList>
            <person name="Fritz-Laylin L.K."/>
            <person name="Prochnik S.E."/>
            <person name="Ginger M.L."/>
            <person name="Dacks J.B."/>
            <person name="Carpenter M.L."/>
            <person name="Field M.C."/>
            <person name="Kuo A."/>
            <person name="Paredez A."/>
            <person name="Chapman J."/>
            <person name="Pham J."/>
            <person name="Shu S."/>
            <person name="Neupane R."/>
            <person name="Cipriano M."/>
            <person name="Mancuso J."/>
            <person name="Tu H."/>
            <person name="Salamov A."/>
            <person name="Lindquist E."/>
            <person name="Shapiro H."/>
            <person name="Lucas S."/>
            <person name="Grigoriev I.V."/>
            <person name="Cande W.Z."/>
            <person name="Fulton C."/>
            <person name="Rokhsar D.S."/>
            <person name="Dawson S.C."/>
        </authorList>
    </citation>
    <scope>NUCLEOTIDE SEQUENCE [LARGE SCALE GENOMIC DNA]</scope>
    <source>
        <strain evidence="3 4">NEG-M</strain>
    </source>
</reference>
<dbReference type="OrthoDB" id="101791at2759"/>
<dbReference type="KEGG" id="ngr:NAEGRDRAFT_66575"/>
<dbReference type="OMA" id="CMKSPNP"/>
<dbReference type="InterPro" id="IPR036047">
    <property type="entry name" value="F-box-like_dom_sf"/>
</dbReference>
<dbReference type="Pfam" id="PF00646">
    <property type="entry name" value="F-box"/>
    <property type="match status" value="1"/>
</dbReference>
<dbReference type="AlphaFoldDB" id="D2VCH7"/>
<dbReference type="EMBL" id="GG738863">
    <property type="protein sequence ID" value="EFC45313.1"/>
    <property type="molecule type" value="Genomic_DNA"/>
</dbReference>
<dbReference type="GeneID" id="8850425"/>
<dbReference type="Gene3D" id="1.20.1280.50">
    <property type="match status" value="1"/>
</dbReference>
<protein>
    <submittedName>
        <fullName evidence="3">F-box domain-containing protein</fullName>
    </submittedName>
</protein>
<dbReference type="InterPro" id="IPR037129">
    <property type="entry name" value="XPA_sf"/>
</dbReference>
<feature type="region of interest" description="Disordered" evidence="1">
    <location>
        <begin position="140"/>
        <end position="197"/>
    </location>
</feature>
<evidence type="ECO:0000313" key="4">
    <source>
        <dbReference type="Proteomes" id="UP000006671"/>
    </source>
</evidence>
<evidence type="ECO:0000259" key="2">
    <source>
        <dbReference type="PROSITE" id="PS50181"/>
    </source>
</evidence>
<dbReference type="InParanoid" id="D2VCH7"/>
<dbReference type="Proteomes" id="UP000006671">
    <property type="component" value="Unassembled WGS sequence"/>
</dbReference>
<proteinExistence type="predicted"/>
<dbReference type="PROSITE" id="PS50181">
    <property type="entry name" value="FBOX"/>
    <property type="match status" value="1"/>
</dbReference>
<feature type="compositionally biased region" description="Basic residues" evidence="1">
    <location>
        <begin position="161"/>
        <end position="171"/>
    </location>
</feature>
<keyword evidence="4" id="KW-1185">Reference proteome</keyword>
<evidence type="ECO:0000313" key="3">
    <source>
        <dbReference type="EMBL" id="EFC45313.1"/>
    </source>
</evidence>
<feature type="domain" description="F-box" evidence="2">
    <location>
        <begin position="238"/>
        <end position="284"/>
    </location>
</feature>
<organism evidence="4">
    <name type="scientific">Naegleria gruberi</name>
    <name type="common">Amoeba</name>
    <dbReference type="NCBI Taxonomy" id="5762"/>
    <lineage>
        <taxon>Eukaryota</taxon>
        <taxon>Discoba</taxon>
        <taxon>Heterolobosea</taxon>
        <taxon>Tetramitia</taxon>
        <taxon>Eutetramitia</taxon>
        <taxon>Vahlkampfiidae</taxon>
        <taxon>Naegleria</taxon>
    </lineage>
</organism>
<evidence type="ECO:0000256" key="1">
    <source>
        <dbReference type="SAM" id="MobiDB-lite"/>
    </source>
</evidence>
<dbReference type="VEuPathDB" id="AmoebaDB:NAEGRDRAFT_66575"/>
<accession>D2VCH7</accession>
<dbReference type="InterPro" id="IPR001810">
    <property type="entry name" value="F-box_dom"/>
</dbReference>
<dbReference type="SMART" id="SM00256">
    <property type="entry name" value="FBOX"/>
    <property type="match status" value="1"/>
</dbReference>
<dbReference type="Gene3D" id="3.90.530.10">
    <property type="entry name" value="XPA C-terminal domain"/>
    <property type="match status" value="1"/>
</dbReference>
<gene>
    <name evidence="3" type="ORF">NAEGRDRAFT_66575</name>
</gene>
<dbReference type="SUPFAM" id="SSF81383">
    <property type="entry name" value="F-box domain"/>
    <property type="match status" value="1"/>
</dbReference>
<feature type="compositionally biased region" description="Acidic residues" evidence="1">
    <location>
        <begin position="178"/>
        <end position="188"/>
    </location>
</feature>
<name>D2VCH7_NAEGR</name>
<dbReference type="RefSeq" id="XP_002678057.1">
    <property type="nucleotide sequence ID" value="XM_002678011.1"/>
</dbReference>